<dbReference type="AlphaFoldDB" id="A0A5S5MDR2"/>
<sequence length="314" mass="34673">MIEVTELSKGFSGKKAVDSISFSVDKGEILGFLGPNGAGKSTTMRMITGYLPPDSGTAVIDGFDILRQPIEARARLGYLSETAPVYPEMTVREFLLFCAEVRGFSGKNRDRAADVAMDRCFLASVVHQPIHTLSKGYRQRVSFAQSILHDPAYLIMDEPTDGLDPNQKHEVRQMIQAMGEAKAILISTHILDEVEALCPRAIIIAEGRIVADDSPENLRRQDPDYGACSLTLKNQPPAGLMEKLQTIGDVRKETPAKDTDSVRLHIQPRQHQPDFSSQIEGICRRSGADISELFISQGRLDTVFRMLTTQKKAA</sequence>
<evidence type="ECO:0000256" key="1">
    <source>
        <dbReference type="ARBA" id="ARBA00005417"/>
    </source>
</evidence>
<dbReference type="PANTHER" id="PTHR42711:SF5">
    <property type="entry name" value="ABC TRANSPORTER ATP-BINDING PROTEIN NATA"/>
    <property type="match status" value="1"/>
</dbReference>
<evidence type="ECO:0000259" key="6">
    <source>
        <dbReference type="PROSITE" id="PS50893"/>
    </source>
</evidence>
<dbReference type="CDD" id="cd03230">
    <property type="entry name" value="ABC_DR_subfamily_A"/>
    <property type="match status" value="1"/>
</dbReference>
<dbReference type="RefSeq" id="WP_139450088.1">
    <property type="nucleotide sequence ID" value="NZ_VDMB01000019.1"/>
</dbReference>
<keyword evidence="2" id="KW-0813">Transport</keyword>
<dbReference type="GO" id="GO:0005524">
    <property type="term" value="F:ATP binding"/>
    <property type="evidence" value="ECO:0007669"/>
    <property type="project" value="UniProtKB-KW"/>
</dbReference>
<protein>
    <submittedName>
        <fullName evidence="7">ATP-binding cassette domain-containing protein</fullName>
    </submittedName>
</protein>
<dbReference type="PANTHER" id="PTHR42711">
    <property type="entry name" value="ABC TRANSPORTER ATP-BINDING PROTEIN"/>
    <property type="match status" value="1"/>
</dbReference>
<reference evidence="7 8" key="1">
    <citation type="submission" date="2019-06" db="EMBL/GenBank/DDBJ databases">
        <title>Desulfobotulus mexicanus sp. nov., a novel sulfate-reducing bacterium isolated from the sediment of an alkaline crater lake in Mexico.</title>
        <authorList>
            <person name="Hirschler-Rea A."/>
        </authorList>
    </citation>
    <scope>NUCLEOTIDE SEQUENCE [LARGE SCALE GENOMIC DNA]</scope>
    <source>
        <strain evidence="7 8">PAR22N</strain>
    </source>
</reference>
<evidence type="ECO:0000256" key="2">
    <source>
        <dbReference type="ARBA" id="ARBA00022448"/>
    </source>
</evidence>
<dbReference type="OrthoDB" id="9809450at2"/>
<dbReference type="SMART" id="SM00382">
    <property type="entry name" value="AAA"/>
    <property type="match status" value="1"/>
</dbReference>
<dbReference type="PROSITE" id="PS50893">
    <property type="entry name" value="ABC_TRANSPORTER_2"/>
    <property type="match status" value="1"/>
</dbReference>
<comment type="caution">
    <text evidence="7">The sequence shown here is derived from an EMBL/GenBank/DDBJ whole genome shotgun (WGS) entry which is preliminary data.</text>
</comment>
<organism evidence="7 8">
    <name type="scientific">Desulfobotulus mexicanus</name>
    <dbReference type="NCBI Taxonomy" id="2586642"/>
    <lineage>
        <taxon>Bacteria</taxon>
        <taxon>Pseudomonadati</taxon>
        <taxon>Thermodesulfobacteriota</taxon>
        <taxon>Desulfobacteria</taxon>
        <taxon>Desulfobacterales</taxon>
        <taxon>Desulfobacteraceae</taxon>
        <taxon>Desulfobotulus</taxon>
    </lineage>
</organism>
<proteinExistence type="inferred from homology"/>
<gene>
    <name evidence="7" type="ORF">FIM25_13105</name>
</gene>
<name>A0A5S5MDR2_9BACT</name>
<evidence type="ECO:0000313" key="7">
    <source>
        <dbReference type="EMBL" id="TYT73868.1"/>
    </source>
</evidence>
<dbReference type="SUPFAM" id="SSF52540">
    <property type="entry name" value="P-loop containing nucleoside triphosphate hydrolases"/>
    <property type="match status" value="1"/>
</dbReference>
<evidence type="ECO:0000313" key="8">
    <source>
        <dbReference type="Proteomes" id="UP000321899"/>
    </source>
</evidence>
<keyword evidence="5 7" id="KW-0067">ATP-binding</keyword>
<keyword evidence="3" id="KW-0536">Nodulation</keyword>
<evidence type="ECO:0000256" key="3">
    <source>
        <dbReference type="ARBA" id="ARBA00022458"/>
    </source>
</evidence>
<dbReference type="GO" id="GO:0016887">
    <property type="term" value="F:ATP hydrolysis activity"/>
    <property type="evidence" value="ECO:0007669"/>
    <property type="project" value="InterPro"/>
</dbReference>
<keyword evidence="4" id="KW-0547">Nucleotide-binding</keyword>
<dbReference type="Pfam" id="PF00005">
    <property type="entry name" value="ABC_tran"/>
    <property type="match status" value="1"/>
</dbReference>
<evidence type="ECO:0000256" key="5">
    <source>
        <dbReference type="ARBA" id="ARBA00022840"/>
    </source>
</evidence>
<dbReference type="InterPro" id="IPR003439">
    <property type="entry name" value="ABC_transporter-like_ATP-bd"/>
</dbReference>
<evidence type="ECO:0000256" key="4">
    <source>
        <dbReference type="ARBA" id="ARBA00022741"/>
    </source>
</evidence>
<accession>A0A5S5MDR2</accession>
<keyword evidence="8" id="KW-1185">Reference proteome</keyword>
<dbReference type="EMBL" id="VDMB01000019">
    <property type="protein sequence ID" value="TYT73868.1"/>
    <property type="molecule type" value="Genomic_DNA"/>
</dbReference>
<dbReference type="Gene3D" id="3.40.50.300">
    <property type="entry name" value="P-loop containing nucleotide triphosphate hydrolases"/>
    <property type="match status" value="1"/>
</dbReference>
<dbReference type="InterPro" id="IPR003593">
    <property type="entry name" value="AAA+_ATPase"/>
</dbReference>
<comment type="similarity">
    <text evidence="1">Belongs to the ABC transporter superfamily.</text>
</comment>
<dbReference type="InterPro" id="IPR027417">
    <property type="entry name" value="P-loop_NTPase"/>
</dbReference>
<dbReference type="Proteomes" id="UP000321899">
    <property type="component" value="Unassembled WGS sequence"/>
</dbReference>
<feature type="domain" description="ABC transporter" evidence="6">
    <location>
        <begin position="2"/>
        <end position="231"/>
    </location>
</feature>
<dbReference type="InterPro" id="IPR050763">
    <property type="entry name" value="ABC_transporter_ATP-binding"/>
</dbReference>